<accession>A0ABT1JB68</accession>
<proteinExistence type="predicted"/>
<dbReference type="Gene3D" id="2.40.50.140">
    <property type="entry name" value="Nucleic acid-binding proteins"/>
    <property type="match status" value="1"/>
</dbReference>
<dbReference type="RefSeq" id="WP_253804217.1">
    <property type="nucleotide sequence ID" value="NZ_BAAAUB010000029.1"/>
</dbReference>
<protein>
    <submittedName>
        <fullName evidence="2">Uncharacterized protein</fullName>
    </submittedName>
</protein>
<keyword evidence="3" id="KW-1185">Reference proteome</keyword>
<evidence type="ECO:0000313" key="3">
    <source>
        <dbReference type="Proteomes" id="UP001206483"/>
    </source>
</evidence>
<organism evidence="2 3">
    <name type="scientific">Kitasatospora paracochleata</name>
    <dbReference type="NCBI Taxonomy" id="58354"/>
    <lineage>
        <taxon>Bacteria</taxon>
        <taxon>Bacillati</taxon>
        <taxon>Actinomycetota</taxon>
        <taxon>Actinomycetes</taxon>
        <taxon>Kitasatosporales</taxon>
        <taxon>Streptomycetaceae</taxon>
        <taxon>Kitasatospora</taxon>
    </lineage>
</organism>
<feature type="compositionally biased region" description="Polar residues" evidence="1">
    <location>
        <begin position="1"/>
        <end position="15"/>
    </location>
</feature>
<dbReference type="Proteomes" id="UP001206483">
    <property type="component" value="Unassembled WGS sequence"/>
</dbReference>
<sequence>MSRSTAPAAEPQTSPAEEAPKPPRPTYAVLNAVISDDQGGEEVLRLAMPSEPFGTAAWQMWTVGLYLARLHRHQVQPSAATLRAHLTSGVVPFPTPTARFPYGLLHDSRPTLILDLELGPLDASGWPSTSLVVVEQDTEPYGFTRVRRFRTLRATAKAVRKELDDECSRLAGKEEQRELFELAAKLCQQAGAIQQRARESASPLLGGAARESMHAEGEERERLLLELEEFCGQDAPLPDDAASASPVQTVTGHLERATEVMADGTARLYVRLAGACGTASWRADRPSVVICTARGAAARGVLALKPGTAVVVVGRAGTAVYQHEEDVRRRADTFEVLHIGVDLAAGTPAATA</sequence>
<feature type="region of interest" description="Disordered" evidence="1">
    <location>
        <begin position="1"/>
        <end position="24"/>
    </location>
</feature>
<reference evidence="2 3" key="1">
    <citation type="submission" date="2022-06" db="EMBL/GenBank/DDBJ databases">
        <title>Sequencing the genomes of 1000 actinobacteria strains.</title>
        <authorList>
            <person name="Klenk H.-P."/>
        </authorList>
    </citation>
    <scope>NUCLEOTIDE SEQUENCE [LARGE SCALE GENOMIC DNA]</scope>
    <source>
        <strain evidence="2 3">DSM 41656</strain>
    </source>
</reference>
<comment type="caution">
    <text evidence="2">The sequence shown here is derived from an EMBL/GenBank/DDBJ whole genome shotgun (WGS) entry which is preliminary data.</text>
</comment>
<gene>
    <name evidence="2" type="ORF">FHR36_007115</name>
</gene>
<evidence type="ECO:0000256" key="1">
    <source>
        <dbReference type="SAM" id="MobiDB-lite"/>
    </source>
</evidence>
<dbReference type="InterPro" id="IPR012340">
    <property type="entry name" value="NA-bd_OB-fold"/>
</dbReference>
<name>A0ABT1JB68_9ACTN</name>
<evidence type="ECO:0000313" key="2">
    <source>
        <dbReference type="EMBL" id="MCP2313916.1"/>
    </source>
</evidence>
<dbReference type="EMBL" id="JAMZDX010000008">
    <property type="protein sequence ID" value="MCP2313916.1"/>
    <property type="molecule type" value="Genomic_DNA"/>
</dbReference>